<comment type="caution">
    <text evidence="4">The sequence shown here is derived from an EMBL/GenBank/DDBJ whole genome shotgun (WGS) entry which is preliminary data.</text>
</comment>
<dbReference type="EMBL" id="JACRSY010000003">
    <property type="protein sequence ID" value="MBC8578479.1"/>
    <property type="molecule type" value="Genomic_DNA"/>
</dbReference>
<reference evidence="4" key="1">
    <citation type="submission" date="2020-08" db="EMBL/GenBank/DDBJ databases">
        <title>Genome public.</title>
        <authorList>
            <person name="Liu C."/>
            <person name="Sun Q."/>
        </authorList>
    </citation>
    <scope>NUCLEOTIDE SEQUENCE</scope>
    <source>
        <strain evidence="4">NSJ-12</strain>
    </source>
</reference>
<dbReference type="InterPro" id="IPR001466">
    <property type="entry name" value="Beta-lactam-related"/>
</dbReference>
<evidence type="ECO:0000256" key="1">
    <source>
        <dbReference type="ARBA" id="ARBA00022801"/>
    </source>
</evidence>
<evidence type="ECO:0000259" key="3">
    <source>
        <dbReference type="Pfam" id="PF00144"/>
    </source>
</evidence>
<dbReference type="Proteomes" id="UP000655830">
    <property type="component" value="Unassembled WGS sequence"/>
</dbReference>
<evidence type="ECO:0000313" key="5">
    <source>
        <dbReference type="Proteomes" id="UP000655830"/>
    </source>
</evidence>
<keyword evidence="2" id="KW-0732">Signal</keyword>
<feature type="chain" id="PRO_5036989743" evidence="2">
    <location>
        <begin position="28"/>
        <end position="650"/>
    </location>
</feature>
<dbReference type="GO" id="GO:0016787">
    <property type="term" value="F:hydrolase activity"/>
    <property type="evidence" value="ECO:0007669"/>
    <property type="project" value="UniProtKB-KW"/>
</dbReference>
<protein>
    <submittedName>
        <fullName evidence="4">Penicillin binding protein PBP4B</fullName>
    </submittedName>
</protein>
<keyword evidence="1" id="KW-0378">Hydrolase</keyword>
<evidence type="ECO:0000313" key="4">
    <source>
        <dbReference type="EMBL" id="MBC8578479.1"/>
    </source>
</evidence>
<evidence type="ECO:0000256" key="2">
    <source>
        <dbReference type="SAM" id="SignalP"/>
    </source>
</evidence>
<proteinExistence type="predicted"/>
<accession>A0A926EDV5</accession>
<keyword evidence="5" id="KW-1185">Reference proteome</keyword>
<dbReference type="PANTHER" id="PTHR43283:SF11">
    <property type="entry name" value="BETA-LACTAMASE-RELATED DOMAIN-CONTAINING PROTEIN"/>
    <property type="match status" value="1"/>
</dbReference>
<feature type="signal peptide" evidence="2">
    <location>
        <begin position="1"/>
        <end position="27"/>
    </location>
</feature>
<name>A0A926EDV5_9FIRM</name>
<dbReference type="Gene3D" id="3.40.710.10">
    <property type="entry name" value="DD-peptidase/beta-lactamase superfamily"/>
    <property type="match status" value="1"/>
</dbReference>
<dbReference type="AlphaFoldDB" id="A0A926EDV5"/>
<gene>
    <name evidence="4" type="primary">pbp4b</name>
    <name evidence="4" type="ORF">H8718_02885</name>
</gene>
<feature type="domain" description="Beta-lactamase-related" evidence="3">
    <location>
        <begin position="156"/>
        <end position="528"/>
    </location>
</feature>
<dbReference type="NCBIfam" id="NF002968">
    <property type="entry name" value="PRK03642.1"/>
    <property type="match status" value="1"/>
</dbReference>
<dbReference type="SUPFAM" id="SSF56601">
    <property type="entry name" value="beta-lactamase/transpeptidase-like"/>
    <property type="match status" value="1"/>
</dbReference>
<sequence>MKRKLLAKGVVWTLVCTSILGSTTLYAKEEVVGSGQITQRILPERGSSASTIINNRECFKAYKGQGTLYLTLNQVAHAKLYVNGKEVDISKFIDPHSNQTVAIDISDLVQNGDNTLQISEIEPYGATIEVNMAYPTLREGTPESVGIDSKVFEVIDRILEAEIGAGGIPGGQLLVAKDGVIIKNEAYGVIKAYDHNGKVEHSIPVTKDTLYDLASNTKMYATNYAVQKLVSEGKLDIDMKISEIIPGFAQFDEKKEQLTLRHLLTHTAGFIPSPKYSDDSYLHPVEIDGQIVNVLDQNNDGKNDVYTQNPDEILEMIERTPLEYTPGSKNVYSDVDYMLLGLIVEQVSGQKFDVFCQEQIFEPLGLTHTVFNPLQNGFNKDQCAATEIFGNTREGQVNFPNIRREVVQGEVHDEKAYYSMGGVAGHAGLFSNAGDLAVLMQVMLNGGGYGNVELFDQKTIDTFTAPSKTNDTYGLGWRRQGNGAYAWSFGDQAPDSTIGHTGWTGTATSIDKENDLIIVWLTNTKNTPIADPAKDVNRMEGDAFQFDAAGTLSTLVYEGIIGTSEEALEESLLQMSLDRSSFLKEAVEKDKNCTEADYKATVALADVLVKKAEKEKDNKEVLRRAKLAYEALPDHSLKEALGERLSKLNN</sequence>
<dbReference type="InterPro" id="IPR050789">
    <property type="entry name" value="Diverse_Enzym_Activities"/>
</dbReference>
<organism evidence="4 5">
    <name type="scientific">Zhenhengia yiwuensis</name>
    <dbReference type="NCBI Taxonomy" id="2763666"/>
    <lineage>
        <taxon>Bacteria</taxon>
        <taxon>Bacillati</taxon>
        <taxon>Bacillota</taxon>
        <taxon>Clostridia</taxon>
        <taxon>Lachnospirales</taxon>
        <taxon>Lachnospiraceae</taxon>
        <taxon>Zhenhengia</taxon>
    </lineage>
</organism>
<dbReference type="Pfam" id="PF00144">
    <property type="entry name" value="Beta-lactamase"/>
    <property type="match status" value="1"/>
</dbReference>
<dbReference type="PANTHER" id="PTHR43283">
    <property type="entry name" value="BETA-LACTAMASE-RELATED"/>
    <property type="match status" value="1"/>
</dbReference>
<dbReference type="InterPro" id="IPR012338">
    <property type="entry name" value="Beta-lactam/transpept-like"/>
</dbReference>
<dbReference type="RefSeq" id="WP_249331458.1">
    <property type="nucleotide sequence ID" value="NZ_JACRSY010000003.1"/>
</dbReference>